<evidence type="ECO:0000313" key="3">
    <source>
        <dbReference type="Proteomes" id="UP000032452"/>
    </source>
</evidence>
<protein>
    <submittedName>
        <fullName evidence="2">Flagellar assembly protein H</fullName>
    </submittedName>
</protein>
<proteinExistence type="predicted"/>
<evidence type="ECO:0000259" key="1">
    <source>
        <dbReference type="Pfam" id="PF14261"/>
    </source>
</evidence>
<accession>A0A0D8ZQK6</accession>
<dbReference type="RefSeq" id="WP_045055262.1">
    <property type="nucleotide sequence ID" value="NZ_CAWMDP010000057.1"/>
</dbReference>
<dbReference type="Proteomes" id="UP000032452">
    <property type="component" value="Unassembled WGS sequence"/>
</dbReference>
<name>A0A0D8ZQK6_9CYAN</name>
<keyword evidence="3" id="KW-1185">Reference proteome</keyword>
<dbReference type="AlphaFoldDB" id="A0A0D8ZQK6"/>
<sequence length="310" mass="36569">MIDHDRLFKELISTFFVEFMELFFPEVLAYVERDSITFLDKEIFTDITFGDRYEADLIVKAKFRSQESFFLIHVENQAQQQANFGKRMFKYFSRLYEKFDLPIYPIAIFSYKYPKTIETSHHQVAFPNKVVLDFNYDVIQLNQLNWRDFVQQANPVASALMAKMNIADKDRPRVKFECLRLLTTLRLDPARMQLISGFIDSYLRLNEQENRIFQAEIDRIEPTQKEAAMQIVTSWMEEGIVQGIERGKQAEALSLTMLLLPRKVGNIRPELQQRIEKLSLTQLEDLAVNLLDFSNITDLETWLQQIPLEK</sequence>
<keyword evidence="2" id="KW-0966">Cell projection</keyword>
<dbReference type="OrthoDB" id="419816at2"/>
<organism evidence="2 3">
    <name type="scientific">Aliterella atlantica CENA595</name>
    <dbReference type="NCBI Taxonomy" id="1618023"/>
    <lineage>
        <taxon>Bacteria</taxon>
        <taxon>Bacillati</taxon>
        <taxon>Cyanobacteriota</taxon>
        <taxon>Cyanophyceae</taxon>
        <taxon>Chroococcidiopsidales</taxon>
        <taxon>Aliterellaceae</taxon>
        <taxon>Aliterella</taxon>
    </lineage>
</organism>
<dbReference type="PATRIC" id="fig|1618023.3.peg.4807"/>
<keyword evidence="2" id="KW-0282">Flagellum</keyword>
<reference evidence="2 3" key="1">
    <citation type="submission" date="2015-02" db="EMBL/GenBank/DDBJ databases">
        <title>Draft genome of a novel marine cyanobacterium (Chroococcales) isolated from South Atlantic Ocean.</title>
        <authorList>
            <person name="Rigonato J."/>
            <person name="Alvarenga D.O."/>
            <person name="Branco L.H."/>
            <person name="Varani A.M."/>
            <person name="Brandini F.P."/>
            <person name="Fiore M.F."/>
        </authorList>
    </citation>
    <scope>NUCLEOTIDE SEQUENCE [LARGE SCALE GENOMIC DNA]</scope>
    <source>
        <strain evidence="2 3">CENA595</strain>
    </source>
</reference>
<dbReference type="STRING" id="1618023.UH38_13845"/>
<dbReference type="EMBL" id="JYON01000014">
    <property type="protein sequence ID" value="KJH71098.1"/>
    <property type="molecule type" value="Genomic_DNA"/>
</dbReference>
<comment type="caution">
    <text evidence="2">The sequence shown here is derived from an EMBL/GenBank/DDBJ whole genome shotgun (WGS) entry which is preliminary data.</text>
</comment>
<keyword evidence="2" id="KW-0969">Cilium</keyword>
<dbReference type="InterPro" id="IPR025587">
    <property type="entry name" value="DUF4351"/>
</dbReference>
<dbReference type="PANTHER" id="PTHR35586:SF1">
    <property type="entry name" value="SLL1691 PROTEIN"/>
    <property type="match status" value="1"/>
</dbReference>
<dbReference type="PANTHER" id="PTHR35586">
    <property type="entry name" value="SLL1691 PROTEIN"/>
    <property type="match status" value="1"/>
</dbReference>
<gene>
    <name evidence="2" type="ORF">UH38_13845</name>
</gene>
<feature type="domain" description="DUF4351" evidence="1">
    <location>
        <begin position="245"/>
        <end position="303"/>
    </location>
</feature>
<evidence type="ECO:0000313" key="2">
    <source>
        <dbReference type="EMBL" id="KJH71098.1"/>
    </source>
</evidence>
<dbReference type="Pfam" id="PF14261">
    <property type="entry name" value="DUF4351"/>
    <property type="match status" value="1"/>
</dbReference>